<sequence length="486" mass="51168">MQPDRPVRLGKRGPRAPLVLLWSLLLLLALLLPALPGVGQEAETADAGRPTSALLLSWDGAIGPASADYLSRSLADARDEGHDLVILRLDTPGGLDSSMRQMIREILASPVPVATWVWPRGARAASAGTYLLYASHVAAMAPGTTLGAATPVRVGASVSLQSDGDSPEPEEEAGEETAEGGSSENAPDAMSAKMVEDAVAYIRGLADLHGRNAEWAEKAVREAASLPATEALAENVVDVIAEDPADLLEQLDSRSVVMERGETRALSTESMTIEEQAPDWRAQLLAIISNPNLALVLMMIGIYGLIFEFSNPGALYPGTVGAISLLLGLFSLTILPIDYAGLGLLLLGVVLMTAEAFVPSFGVLGIGGAVSFALGAAMLFDGADVPGFELSYWTIGAMTGLSLLLLAVVLRLAARSFRRPVVSGREELIGSRGEVRRWKGTHGRVHAHGEIWQARASGPLTPGQKVRITALDGLTLTVEPDTRTGE</sequence>
<dbReference type="InterPro" id="IPR029045">
    <property type="entry name" value="ClpP/crotonase-like_dom_sf"/>
</dbReference>
<evidence type="ECO:0000256" key="4">
    <source>
        <dbReference type="ARBA" id="ARBA00023136"/>
    </source>
</evidence>
<keyword evidence="3 6" id="KW-1133">Transmembrane helix</keyword>
<dbReference type="Proteomes" id="UP001215503">
    <property type="component" value="Unassembled WGS sequence"/>
</dbReference>
<proteinExistence type="predicted"/>
<dbReference type="Gene3D" id="3.90.226.10">
    <property type="entry name" value="2-enoyl-CoA Hydratase, Chain A, domain 1"/>
    <property type="match status" value="1"/>
</dbReference>
<evidence type="ECO:0000259" key="7">
    <source>
        <dbReference type="Pfam" id="PF01957"/>
    </source>
</evidence>
<reference evidence="10 11" key="1">
    <citation type="submission" date="2023-03" db="EMBL/GenBank/DDBJ databases">
        <title>Fodinicurvata sp. CAU 1616 isolated from sea sendiment.</title>
        <authorList>
            <person name="Kim W."/>
        </authorList>
    </citation>
    <scope>NUCLEOTIDE SEQUENCE [LARGE SCALE GENOMIC DNA]</scope>
    <source>
        <strain evidence="10 11">CAU 1616</strain>
    </source>
</reference>
<comment type="caution">
    <text evidence="10">The sequence shown here is derived from an EMBL/GenBank/DDBJ whole genome shotgun (WGS) entry which is preliminary data.</text>
</comment>
<evidence type="ECO:0000256" key="3">
    <source>
        <dbReference type="ARBA" id="ARBA00022989"/>
    </source>
</evidence>
<feature type="region of interest" description="Disordered" evidence="5">
    <location>
        <begin position="157"/>
        <end position="189"/>
    </location>
</feature>
<feature type="domain" description="NfeD integral membrane" evidence="8">
    <location>
        <begin position="292"/>
        <end position="410"/>
    </location>
</feature>
<dbReference type="Pfam" id="PF24961">
    <property type="entry name" value="NfeD_membrane"/>
    <property type="match status" value="1"/>
</dbReference>
<name>A0ABT5YM76_9PROT</name>
<dbReference type="InterPro" id="IPR012340">
    <property type="entry name" value="NA-bd_OB-fold"/>
</dbReference>
<dbReference type="EMBL" id="JARHUD010000004">
    <property type="protein sequence ID" value="MDF2096034.1"/>
    <property type="molecule type" value="Genomic_DNA"/>
</dbReference>
<dbReference type="InterPro" id="IPR002810">
    <property type="entry name" value="NfeD-like_C"/>
</dbReference>
<dbReference type="InterPro" id="IPR052165">
    <property type="entry name" value="Membrane_assoc_protease"/>
</dbReference>
<dbReference type="SUPFAM" id="SSF52096">
    <property type="entry name" value="ClpP/crotonase"/>
    <property type="match status" value="1"/>
</dbReference>
<evidence type="ECO:0000259" key="8">
    <source>
        <dbReference type="Pfam" id="PF24961"/>
    </source>
</evidence>
<dbReference type="SUPFAM" id="SSF141322">
    <property type="entry name" value="NfeD domain-like"/>
    <property type="match status" value="1"/>
</dbReference>
<dbReference type="CDD" id="cd07020">
    <property type="entry name" value="Clp_protease_NfeD_1"/>
    <property type="match status" value="1"/>
</dbReference>
<dbReference type="Pfam" id="PF25145">
    <property type="entry name" value="NfeD1b_N"/>
    <property type="match status" value="1"/>
</dbReference>
<dbReference type="Gene3D" id="2.40.50.140">
    <property type="entry name" value="Nucleic acid-binding proteins"/>
    <property type="match status" value="1"/>
</dbReference>
<organism evidence="10 11">
    <name type="scientific">Aquibaculum arenosum</name>
    <dbReference type="NCBI Taxonomy" id="3032591"/>
    <lineage>
        <taxon>Bacteria</taxon>
        <taxon>Pseudomonadati</taxon>
        <taxon>Pseudomonadota</taxon>
        <taxon>Alphaproteobacteria</taxon>
        <taxon>Rhodospirillales</taxon>
        <taxon>Rhodovibrionaceae</taxon>
        <taxon>Aquibaculum</taxon>
    </lineage>
</organism>
<keyword evidence="2 6" id="KW-0812">Transmembrane</keyword>
<dbReference type="PANTHER" id="PTHR33507">
    <property type="entry name" value="INNER MEMBRANE PROTEIN YBBJ"/>
    <property type="match status" value="1"/>
</dbReference>
<gene>
    <name evidence="10" type="ORF">P2G67_08610</name>
</gene>
<keyword evidence="11" id="KW-1185">Reference proteome</keyword>
<feature type="compositionally biased region" description="Acidic residues" evidence="5">
    <location>
        <begin position="165"/>
        <end position="178"/>
    </location>
</feature>
<dbReference type="RefSeq" id="WP_275822044.1">
    <property type="nucleotide sequence ID" value="NZ_JARHUD010000004.1"/>
</dbReference>
<dbReference type="PANTHER" id="PTHR33507:SF4">
    <property type="entry name" value="NODULATION COMPETITIVENESS PROTEIN NFED"/>
    <property type="match status" value="1"/>
</dbReference>
<feature type="transmembrane region" description="Helical" evidence="6">
    <location>
        <begin position="337"/>
        <end position="354"/>
    </location>
</feature>
<dbReference type="Pfam" id="PF01957">
    <property type="entry name" value="NfeD"/>
    <property type="match status" value="1"/>
</dbReference>
<dbReference type="InterPro" id="IPR056738">
    <property type="entry name" value="NfeD1b_N"/>
</dbReference>
<comment type="subcellular location">
    <subcellularLocation>
        <location evidence="1">Membrane</location>
        <topology evidence="1">Multi-pass membrane protein</topology>
    </subcellularLocation>
</comment>
<evidence type="ECO:0000256" key="2">
    <source>
        <dbReference type="ARBA" id="ARBA00022692"/>
    </source>
</evidence>
<feature type="transmembrane region" description="Helical" evidence="6">
    <location>
        <begin position="284"/>
        <end position="306"/>
    </location>
</feature>
<feature type="domain" description="NfeD-like C-terminal" evidence="7">
    <location>
        <begin position="425"/>
        <end position="480"/>
    </location>
</feature>
<feature type="transmembrane region" description="Helical" evidence="6">
    <location>
        <begin position="392"/>
        <end position="413"/>
    </location>
</feature>
<evidence type="ECO:0000259" key="9">
    <source>
        <dbReference type="Pfam" id="PF25145"/>
    </source>
</evidence>
<evidence type="ECO:0000256" key="1">
    <source>
        <dbReference type="ARBA" id="ARBA00004141"/>
    </source>
</evidence>
<evidence type="ECO:0000256" key="5">
    <source>
        <dbReference type="SAM" id="MobiDB-lite"/>
    </source>
</evidence>
<evidence type="ECO:0000256" key="6">
    <source>
        <dbReference type="SAM" id="Phobius"/>
    </source>
</evidence>
<dbReference type="InterPro" id="IPR056739">
    <property type="entry name" value="NfeD_membrane"/>
</dbReference>
<evidence type="ECO:0000313" key="11">
    <source>
        <dbReference type="Proteomes" id="UP001215503"/>
    </source>
</evidence>
<feature type="domain" description="NfeD1b N-terminal" evidence="9">
    <location>
        <begin position="67"/>
        <end position="152"/>
    </location>
</feature>
<keyword evidence="4 6" id="KW-0472">Membrane</keyword>
<protein>
    <submittedName>
        <fullName evidence="10">Nodulation protein NfeD</fullName>
    </submittedName>
</protein>
<feature type="transmembrane region" description="Helical" evidence="6">
    <location>
        <begin position="361"/>
        <end position="380"/>
    </location>
</feature>
<evidence type="ECO:0000313" key="10">
    <source>
        <dbReference type="EMBL" id="MDF2096034.1"/>
    </source>
</evidence>
<accession>A0ABT5YM76</accession>